<dbReference type="GeneTree" id="ENSGT00390000018730"/>
<protein>
    <submittedName>
        <fullName evidence="5">Opioid growth factor receptor 2</fullName>
    </submittedName>
</protein>
<dbReference type="GO" id="GO:0016020">
    <property type="term" value="C:membrane"/>
    <property type="evidence" value="ECO:0007669"/>
    <property type="project" value="InterPro"/>
</dbReference>
<evidence type="ECO:0000259" key="4">
    <source>
        <dbReference type="Pfam" id="PF04664"/>
    </source>
</evidence>
<feature type="signal peptide" evidence="3">
    <location>
        <begin position="1"/>
        <end position="21"/>
    </location>
</feature>
<organism evidence="5 6">
    <name type="scientific">Fundulus heteroclitus</name>
    <name type="common">Killifish</name>
    <name type="synonym">Mummichog</name>
    <dbReference type="NCBI Taxonomy" id="8078"/>
    <lineage>
        <taxon>Eukaryota</taxon>
        <taxon>Metazoa</taxon>
        <taxon>Chordata</taxon>
        <taxon>Craniata</taxon>
        <taxon>Vertebrata</taxon>
        <taxon>Euteleostomi</taxon>
        <taxon>Actinopterygii</taxon>
        <taxon>Neopterygii</taxon>
        <taxon>Teleostei</taxon>
        <taxon>Neoteleostei</taxon>
        <taxon>Acanthomorphata</taxon>
        <taxon>Ovalentaria</taxon>
        <taxon>Atherinomorphae</taxon>
        <taxon>Cyprinodontiformes</taxon>
        <taxon>Fundulidae</taxon>
        <taxon>Fundulus</taxon>
    </lineage>
</organism>
<dbReference type="PANTHER" id="PTHR14015">
    <property type="entry name" value="OPIOID GROWTH FACTOR RECEPTOR OGFR ZETA-TYPE OPIOID RECEPTOR"/>
    <property type="match status" value="1"/>
</dbReference>
<dbReference type="InterPro" id="IPR039574">
    <property type="entry name" value="OGFr"/>
</dbReference>
<evidence type="ECO:0000256" key="1">
    <source>
        <dbReference type="ARBA" id="ARBA00010365"/>
    </source>
</evidence>
<dbReference type="PANTHER" id="PTHR14015:SF1">
    <property type="entry name" value="OPIOID GROWTH FACTOR RECEPTOR"/>
    <property type="match status" value="1"/>
</dbReference>
<dbReference type="GO" id="GO:0140625">
    <property type="term" value="F:opioid growth factor receptor activity"/>
    <property type="evidence" value="ECO:0007669"/>
    <property type="project" value="InterPro"/>
</dbReference>
<dbReference type="Pfam" id="PF04664">
    <property type="entry name" value="OGFr_N"/>
    <property type="match status" value="1"/>
</dbReference>
<feature type="chain" id="PRO_5018786543" evidence="3">
    <location>
        <begin position="22"/>
        <end position="318"/>
    </location>
</feature>
<proteinExistence type="inferred from homology"/>
<evidence type="ECO:0000313" key="6">
    <source>
        <dbReference type="Proteomes" id="UP000265000"/>
    </source>
</evidence>
<evidence type="ECO:0000256" key="3">
    <source>
        <dbReference type="SAM" id="SignalP"/>
    </source>
</evidence>
<name>A0A3Q2UN04_FUNHE</name>
<keyword evidence="3" id="KW-0732">Signal</keyword>
<accession>A0A3Q2UN04</accession>
<dbReference type="AlphaFoldDB" id="A0A3Q2UN04"/>
<keyword evidence="6" id="KW-1185">Reference proteome</keyword>
<feature type="region of interest" description="Disordered" evidence="2">
    <location>
        <begin position="80"/>
        <end position="100"/>
    </location>
</feature>
<sequence length="318" mass="37651">MPGFVDLVFTLFRWLFNGVNPLWRWVTSFPALRFLPRLPLPWWTGRGSASDEETGIEDDFTGDEYKADQADEFYCEYDSSWETEPGESSQPKRARNSGGLRNVSRTTGLLLNDFHNSWKGQYDQLERVHTFIQWLFPLQEPGMNYEAKILTKKEIEEFRRSDVAKENLLESYKLMLDFYGIAFKEGTSDLIRADNWMERFENLNRHTHNNLRITRILKCLGTLGYPHYQAPLVQFFLEETLVNKELPNVKESALNYFVFAVLDKRERRKLLHFAYEHYEPKSEFVWCPKKIQNVWSARSEEPKMTERDGWTETSVLNK</sequence>
<dbReference type="Proteomes" id="UP000265000">
    <property type="component" value="Unplaced"/>
</dbReference>
<comment type="similarity">
    <text evidence="1">Belongs to the opioid growth factor receptor family.</text>
</comment>
<evidence type="ECO:0000313" key="5">
    <source>
        <dbReference type="Ensembl" id="ENSFHEP00000033075.1"/>
    </source>
</evidence>
<feature type="domain" description="Opioid growth factor receptor (OGFr) conserved" evidence="4">
    <location>
        <begin position="106"/>
        <end position="290"/>
    </location>
</feature>
<dbReference type="Ensembl" id="ENSFHET00000027026.1">
    <property type="protein sequence ID" value="ENSFHEP00000033075.1"/>
    <property type="gene ID" value="ENSFHEG00000019978.1"/>
</dbReference>
<reference evidence="5" key="2">
    <citation type="submission" date="2025-09" db="UniProtKB">
        <authorList>
            <consortium name="Ensembl"/>
        </authorList>
    </citation>
    <scope>IDENTIFICATION</scope>
</reference>
<evidence type="ECO:0000256" key="2">
    <source>
        <dbReference type="SAM" id="MobiDB-lite"/>
    </source>
</evidence>
<dbReference type="InterPro" id="IPR006757">
    <property type="entry name" value="OGF_rcpt"/>
</dbReference>
<reference evidence="5" key="1">
    <citation type="submission" date="2025-08" db="UniProtKB">
        <authorList>
            <consortium name="Ensembl"/>
        </authorList>
    </citation>
    <scope>IDENTIFICATION</scope>
</reference>